<dbReference type="Gene3D" id="3.10.50.30">
    <property type="entry name" value="Transcription elongation factor, GreA/GreB, C-terminal domain"/>
    <property type="match status" value="1"/>
</dbReference>
<proteinExistence type="inferred from homology"/>
<dbReference type="InterPro" id="IPR022691">
    <property type="entry name" value="Tscrpt_elong_fac_GreA/B_N"/>
</dbReference>
<comment type="similarity">
    <text evidence="1 7">Belongs to the GreA/GreB family.</text>
</comment>
<gene>
    <name evidence="7 10" type="primary">greA</name>
    <name evidence="10" type="ORF">ACFQ4P_03325</name>
</gene>
<reference evidence="11" key="1">
    <citation type="journal article" date="2019" name="Int. J. Syst. Evol. Microbiol.">
        <title>The Global Catalogue of Microorganisms (GCM) 10K type strain sequencing project: providing services to taxonomists for standard genome sequencing and annotation.</title>
        <authorList>
            <consortium name="The Broad Institute Genomics Platform"/>
            <consortium name="The Broad Institute Genome Sequencing Center for Infectious Disease"/>
            <person name="Wu L."/>
            <person name="Ma J."/>
        </authorList>
    </citation>
    <scope>NUCLEOTIDE SEQUENCE [LARGE SCALE GENOMIC DNA]</scope>
    <source>
        <strain evidence="11">CCM 8980</strain>
    </source>
</reference>
<dbReference type="InterPro" id="IPR001437">
    <property type="entry name" value="Tscrpt_elong_fac_GreA/B_C"/>
</dbReference>
<name>A0ABW4CER0_9LACO</name>
<organism evidence="10 11">
    <name type="scientific">Lacticaseibacillus mingshuiensis</name>
    <dbReference type="NCBI Taxonomy" id="2799574"/>
    <lineage>
        <taxon>Bacteria</taxon>
        <taxon>Bacillati</taxon>
        <taxon>Bacillota</taxon>
        <taxon>Bacilli</taxon>
        <taxon>Lactobacillales</taxon>
        <taxon>Lactobacillaceae</taxon>
        <taxon>Lacticaseibacillus</taxon>
    </lineage>
</organism>
<evidence type="ECO:0000256" key="2">
    <source>
        <dbReference type="ARBA" id="ARBA00013729"/>
    </source>
</evidence>
<evidence type="ECO:0000313" key="11">
    <source>
        <dbReference type="Proteomes" id="UP001597196"/>
    </source>
</evidence>
<dbReference type="HAMAP" id="MF_00105">
    <property type="entry name" value="GreA_GreB"/>
    <property type="match status" value="1"/>
</dbReference>
<keyword evidence="5 7" id="KW-0804">Transcription</keyword>
<feature type="domain" description="Transcription elongation factor GreA/GreB N-terminal" evidence="9">
    <location>
        <begin position="7"/>
        <end position="74"/>
    </location>
</feature>
<keyword evidence="3 7" id="KW-0805">Transcription regulation</keyword>
<evidence type="ECO:0000256" key="5">
    <source>
        <dbReference type="ARBA" id="ARBA00023163"/>
    </source>
</evidence>
<dbReference type="PIRSF" id="PIRSF006092">
    <property type="entry name" value="GreA_GreB"/>
    <property type="match status" value="1"/>
</dbReference>
<evidence type="ECO:0000256" key="1">
    <source>
        <dbReference type="ARBA" id="ARBA00008213"/>
    </source>
</evidence>
<sequence>MVTYHDITPDGLKKLKAEVILLQAERPRRIKALADARALGDLSENADYSAAKRDLRHLESRLRYLDKLIRYAQVVTAGPTDIAGLGMHVTLRFEDDDDLEVYHLVGQAEANMAPGNIAINSPLGRAIAARKVGDTVTVEAPSGAYQVTVVKLEA</sequence>
<accession>A0ABW4CER0</accession>
<keyword evidence="10" id="KW-0648">Protein biosynthesis</keyword>
<dbReference type="SUPFAM" id="SSF46557">
    <property type="entry name" value="GreA transcript cleavage protein, N-terminal domain"/>
    <property type="match status" value="1"/>
</dbReference>
<keyword evidence="4 7" id="KW-0238">DNA-binding</keyword>
<evidence type="ECO:0000259" key="9">
    <source>
        <dbReference type="Pfam" id="PF03449"/>
    </source>
</evidence>
<dbReference type="NCBIfam" id="NF001263">
    <property type="entry name" value="PRK00226.1-4"/>
    <property type="match status" value="1"/>
</dbReference>
<dbReference type="PANTHER" id="PTHR30437:SF6">
    <property type="entry name" value="TRANSCRIPTION ELONGATION FACTOR GREB"/>
    <property type="match status" value="1"/>
</dbReference>
<dbReference type="InterPro" id="IPR023459">
    <property type="entry name" value="Tscrpt_elong_fac_GreA/B_fam"/>
</dbReference>
<dbReference type="InterPro" id="IPR028624">
    <property type="entry name" value="Tscrpt_elong_fac_GreA/B"/>
</dbReference>
<dbReference type="Pfam" id="PF03449">
    <property type="entry name" value="GreA_GreB_N"/>
    <property type="match status" value="1"/>
</dbReference>
<evidence type="ECO:0000256" key="7">
    <source>
        <dbReference type="HAMAP-Rule" id="MF_00105"/>
    </source>
</evidence>
<evidence type="ECO:0000313" key="10">
    <source>
        <dbReference type="EMBL" id="MFD1429282.1"/>
    </source>
</evidence>
<protein>
    <recommendedName>
        <fullName evidence="2 7">Transcription elongation factor GreA</fullName>
    </recommendedName>
    <alternativeName>
        <fullName evidence="6 7">Transcript cleavage factor GreA</fullName>
    </alternativeName>
</protein>
<feature type="domain" description="Transcription elongation factor GreA/GreB C-terminal" evidence="8">
    <location>
        <begin position="79"/>
        <end position="153"/>
    </location>
</feature>
<dbReference type="InterPro" id="IPR036805">
    <property type="entry name" value="Tscrpt_elong_fac_GreA/B_N_sf"/>
</dbReference>
<dbReference type="EMBL" id="JBHTOC010000004">
    <property type="protein sequence ID" value="MFD1429282.1"/>
    <property type="molecule type" value="Genomic_DNA"/>
</dbReference>
<dbReference type="PANTHER" id="PTHR30437">
    <property type="entry name" value="TRANSCRIPTION ELONGATION FACTOR GREA"/>
    <property type="match status" value="1"/>
</dbReference>
<dbReference type="Pfam" id="PF01272">
    <property type="entry name" value="GreA_GreB"/>
    <property type="match status" value="1"/>
</dbReference>
<comment type="caution">
    <text evidence="10">The sequence shown here is derived from an EMBL/GenBank/DDBJ whole genome shotgun (WGS) entry which is preliminary data.</text>
</comment>
<dbReference type="RefSeq" id="WP_203626216.1">
    <property type="nucleotide sequence ID" value="NZ_BOLQ01000003.1"/>
</dbReference>
<keyword evidence="11" id="KW-1185">Reference proteome</keyword>
<dbReference type="InterPro" id="IPR018151">
    <property type="entry name" value="TF_GreA/GreB_CS"/>
</dbReference>
<keyword evidence="10" id="KW-0251">Elongation factor</keyword>
<dbReference type="Gene3D" id="1.10.287.180">
    <property type="entry name" value="Transcription elongation factor, GreA/GreB, N-terminal domain"/>
    <property type="match status" value="1"/>
</dbReference>
<dbReference type="InterPro" id="IPR036953">
    <property type="entry name" value="GreA/GreB_C_sf"/>
</dbReference>
<evidence type="ECO:0000259" key="8">
    <source>
        <dbReference type="Pfam" id="PF01272"/>
    </source>
</evidence>
<dbReference type="SUPFAM" id="SSF54534">
    <property type="entry name" value="FKBP-like"/>
    <property type="match status" value="1"/>
</dbReference>
<evidence type="ECO:0000256" key="4">
    <source>
        <dbReference type="ARBA" id="ARBA00023125"/>
    </source>
</evidence>
<dbReference type="GO" id="GO:0003746">
    <property type="term" value="F:translation elongation factor activity"/>
    <property type="evidence" value="ECO:0007669"/>
    <property type="project" value="UniProtKB-KW"/>
</dbReference>
<comment type="function">
    <text evidence="7">Necessary for efficient RNA polymerase transcription elongation past template-encoded arresting sites. The arresting sites in DNA have the property of trapping a certain fraction of elongating RNA polymerases that pass through, resulting in locked ternary complexes. Cleavage of the nascent transcript by cleavage factors such as GreA or GreB allows the resumption of elongation from the new 3'terminus. GreA releases sequences of 2 to 3 nucleotides.</text>
</comment>
<evidence type="ECO:0000256" key="6">
    <source>
        <dbReference type="ARBA" id="ARBA00030776"/>
    </source>
</evidence>
<evidence type="ECO:0000256" key="3">
    <source>
        <dbReference type="ARBA" id="ARBA00023015"/>
    </source>
</evidence>
<dbReference type="PROSITE" id="PS00829">
    <property type="entry name" value="GREAB_1"/>
    <property type="match status" value="1"/>
</dbReference>
<dbReference type="Proteomes" id="UP001597196">
    <property type="component" value="Unassembled WGS sequence"/>
</dbReference>